<evidence type="ECO:0000313" key="2">
    <source>
        <dbReference type="Proteomes" id="UP000805193"/>
    </source>
</evidence>
<organism evidence="1 2">
    <name type="scientific">Ixodes persulcatus</name>
    <name type="common">Taiga tick</name>
    <dbReference type="NCBI Taxonomy" id="34615"/>
    <lineage>
        <taxon>Eukaryota</taxon>
        <taxon>Metazoa</taxon>
        <taxon>Ecdysozoa</taxon>
        <taxon>Arthropoda</taxon>
        <taxon>Chelicerata</taxon>
        <taxon>Arachnida</taxon>
        <taxon>Acari</taxon>
        <taxon>Parasitiformes</taxon>
        <taxon>Ixodida</taxon>
        <taxon>Ixodoidea</taxon>
        <taxon>Ixodidae</taxon>
        <taxon>Ixodinae</taxon>
        <taxon>Ixodes</taxon>
    </lineage>
</organism>
<reference evidence="1 2" key="1">
    <citation type="journal article" date="2020" name="Cell">
        <title>Large-Scale Comparative Analyses of Tick Genomes Elucidate Their Genetic Diversity and Vector Capacities.</title>
        <authorList>
            <consortium name="Tick Genome and Microbiome Consortium (TIGMIC)"/>
            <person name="Jia N."/>
            <person name="Wang J."/>
            <person name="Shi W."/>
            <person name="Du L."/>
            <person name="Sun Y."/>
            <person name="Zhan W."/>
            <person name="Jiang J.F."/>
            <person name="Wang Q."/>
            <person name="Zhang B."/>
            <person name="Ji P."/>
            <person name="Bell-Sakyi L."/>
            <person name="Cui X.M."/>
            <person name="Yuan T.T."/>
            <person name="Jiang B.G."/>
            <person name="Yang W.F."/>
            <person name="Lam T.T."/>
            <person name="Chang Q.C."/>
            <person name="Ding S.J."/>
            <person name="Wang X.J."/>
            <person name="Zhu J.G."/>
            <person name="Ruan X.D."/>
            <person name="Zhao L."/>
            <person name="Wei J.T."/>
            <person name="Ye R.Z."/>
            <person name="Que T.C."/>
            <person name="Du C.H."/>
            <person name="Zhou Y.H."/>
            <person name="Cheng J.X."/>
            <person name="Dai P.F."/>
            <person name="Guo W.B."/>
            <person name="Han X.H."/>
            <person name="Huang E.J."/>
            <person name="Li L.F."/>
            <person name="Wei W."/>
            <person name="Gao Y.C."/>
            <person name="Liu J.Z."/>
            <person name="Shao H.Z."/>
            <person name="Wang X."/>
            <person name="Wang C.C."/>
            <person name="Yang T.C."/>
            <person name="Huo Q.B."/>
            <person name="Li W."/>
            <person name="Chen H.Y."/>
            <person name="Chen S.E."/>
            <person name="Zhou L.G."/>
            <person name="Ni X.B."/>
            <person name="Tian J.H."/>
            <person name="Sheng Y."/>
            <person name="Liu T."/>
            <person name="Pan Y.S."/>
            <person name="Xia L.Y."/>
            <person name="Li J."/>
            <person name="Zhao F."/>
            <person name="Cao W.C."/>
        </authorList>
    </citation>
    <scope>NUCLEOTIDE SEQUENCE [LARGE SCALE GENOMIC DNA]</scope>
    <source>
        <strain evidence="1">Iper-2018</strain>
    </source>
</reference>
<sequence length="261" mass="29394">MGDMLVMKPEALRDVHKTTFLPLNYIKNTKNYVLFRFQQEELHHIFNSDLIQGSTLVDIGSGPTVNFVLSATKKFRDIVVSDLVESNRLEVDKWLKKSADSVDWSFRAEQVAELEGYRDTKKGALEIMERARRAISKVVPCDVLEPGVLPEEHRKPFDVVLSCNCLEAATADPESFGRVLANMGSLVKPRGFLVMVGTGGITWYEVGNKPLPMMVLTEEIIRKAVTDAGFEIVRFRTGEYDGPILEDRGKRFGWALVARKS</sequence>
<keyword evidence="2" id="KW-1185">Reference proteome</keyword>
<comment type="caution">
    <text evidence="1">The sequence shown here is derived from an EMBL/GenBank/DDBJ whole genome shotgun (WGS) entry which is preliminary data.</text>
</comment>
<name>A0AC60PHH3_IXOPE</name>
<dbReference type="EMBL" id="JABSTQ010010571">
    <property type="protein sequence ID" value="KAG0419849.1"/>
    <property type="molecule type" value="Genomic_DNA"/>
</dbReference>
<dbReference type="Proteomes" id="UP000805193">
    <property type="component" value="Unassembled WGS sequence"/>
</dbReference>
<gene>
    <name evidence="1" type="ORF">HPB47_003843</name>
</gene>
<proteinExistence type="predicted"/>
<accession>A0AC60PHH3</accession>
<protein>
    <submittedName>
        <fullName evidence="1">Uncharacterized protein</fullName>
    </submittedName>
</protein>
<evidence type="ECO:0000313" key="1">
    <source>
        <dbReference type="EMBL" id="KAG0419849.1"/>
    </source>
</evidence>